<name>A0A1U7PVU7_9FLAO</name>
<reference evidence="4" key="1">
    <citation type="submission" date="2016-10" db="EMBL/GenBank/DDBJ databases">
        <authorList>
            <person name="Varghese N."/>
            <person name="Submissions S."/>
        </authorList>
    </citation>
    <scope>NUCLEOTIDE SEQUENCE [LARGE SCALE GENOMIC DNA]</scope>
    <source>
        <strain evidence="4">DSM 19482</strain>
    </source>
</reference>
<protein>
    <submittedName>
        <fullName evidence="3">Glycosyltransferase involved in cell wall bisynthesis</fullName>
    </submittedName>
</protein>
<dbReference type="RefSeq" id="WP_076781976.1">
    <property type="nucleotide sequence ID" value="NZ_FTPU01000004.1"/>
</dbReference>
<dbReference type="SUPFAM" id="SSF53756">
    <property type="entry name" value="UDP-Glycosyltransferase/glycogen phosphorylase"/>
    <property type="match status" value="1"/>
</dbReference>
<evidence type="ECO:0000259" key="1">
    <source>
        <dbReference type="Pfam" id="PF00534"/>
    </source>
</evidence>
<evidence type="ECO:0000259" key="2">
    <source>
        <dbReference type="Pfam" id="PF13439"/>
    </source>
</evidence>
<dbReference type="InterPro" id="IPR028098">
    <property type="entry name" value="Glyco_trans_4-like_N"/>
</dbReference>
<dbReference type="AlphaFoldDB" id="A0A1U7PVU7"/>
<evidence type="ECO:0000313" key="3">
    <source>
        <dbReference type="EMBL" id="SIT95898.1"/>
    </source>
</evidence>
<dbReference type="PANTHER" id="PTHR12526">
    <property type="entry name" value="GLYCOSYLTRANSFERASE"/>
    <property type="match status" value="1"/>
</dbReference>
<dbReference type="OrthoDB" id="9790710at2"/>
<accession>A0A1U7PVU7</accession>
<dbReference type="GO" id="GO:0016757">
    <property type="term" value="F:glycosyltransferase activity"/>
    <property type="evidence" value="ECO:0007669"/>
    <property type="project" value="InterPro"/>
</dbReference>
<feature type="domain" description="Glycosyltransferase subfamily 4-like N-terminal" evidence="2">
    <location>
        <begin position="30"/>
        <end position="169"/>
    </location>
</feature>
<feature type="domain" description="Glycosyl transferase family 1" evidence="1">
    <location>
        <begin position="190"/>
        <end position="361"/>
    </location>
</feature>
<dbReference type="Pfam" id="PF00534">
    <property type="entry name" value="Glycos_transf_1"/>
    <property type="match status" value="1"/>
</dbReference>
<dbReference type="STRING" id="1121284.SAMN05660493_00567"/>
<keyword evidence="4" id="KW-1185">Reference proteome</keyword>
<dbReference type="PANTHER" id="PTHR12526:SF637">
    <property type="entry name" value="GLYCOSYLTRANSFERASE EPSF-RELATED"/>
    <property type="match status" value="1"/>
</dbReference>
<organism evidence="3 4">
    <name type="scientific">Epilithonimonas bovis DSM 19482</name>
    <dbReference type="NCBI Taxonomy" id="1121284"/>
    <lineage>
        <taxon>Bacteria</taxon>
        <taxon>Pseudomonadati</taxon>
        <taxon>Bacteroidota</taxon>
        <taxon>Flavobacteriia</taxon>
        <taxon>Flavobacteriales</taxon>
        <taxon>Weeksellaceae</taxon>
        <taxon>Chryseobacterium group</taxon>
        <taxon>Epilithonimonas</taxon>
    </lineage>
</organism>
<dbReference type="Proteomes" id="UP000187261">
    <property type="component" value="Unassembled WGS sequence"/>
</dbReference>
<sequence>MKKLFRLSTVPVSLNILLKGQLAYLNNFYQVTAVSGPGKDLDEVAEREKVKVFPIEMQRKISPVKDLVSLWQLYKYFRKEKPDIIHSITPKAGLLSMLAGKLAGVPIRVHTFTGLIFPSRSGIMQQLLINMDRLLCLSATHIIPEGEGVKNDLIQYHITKKTLKIIANGNVNGIDTCFFDPACVDELEQSKLKNQLGISPHDFVFVFVGRLVSEKGINELVNAFRILKEKLQNPTEQKIKLLLVGPQEPELDPLKPEVLSEITTKQDIITVGFQQDVRPFFSVSDALVFPSYREGFPNVVMQAGAMGLPAIVTDINGCNEIIKEGENGVIIPPKDSGALELAMQRLVTDQPFLASLQSNARIMIEQRYKQQLVWEALLDEYQKMSK</sequence>
<dbReference type="EMBL" id="FTPU01000004">
    <property type="protein sequence ID" value="SIT95898.1"/>
    <property type="molecule type" value="Genomic_DNA"/>
</dbReference>
<dbReference type="InterPro" id="IPR001296">
    <property type="entry name" value="Glyco_trans_1"/>
</dbReference>
<dbReference type="Gene3D" id="3.40.50.2000">
    <property type="entry name" value="Glycogen Phosphorylase B"/>
    <property type="match status" value="2"/>
</dbReference>
<dbReference type="CDD" id="cd03808">
    <property type="entry name" value="GT4_CapM-like"/>
    <property type="match status" value="1"/>
</dbReference>
<dbReference type="Pfam" id="PF13439">
    <property type="entry name" value="Glyco_transf_4"/>
    <property type="match status" value="1"/>
</dbReference>
<proteinExistence type="predicted"/>
<keyword evidence="3" id="KW-0808">Transferase</keyword>
<gene>
    <name evidence="3" type="ORF">SAMN05660493_00567</name>
</gene>
<evidence type="ECO:0000313" key="4">
    <source>
        <dbReference type="Proteomes" id="UP000187261"/>
    </source>
</evidence>